<evidence type="ECO:0000313" key="1">
    <source>
        <dbReference type="EMBL" id="MFD2562700.1"/>
    </source>
</evidence>
<reference evidence="2" key="1">
    <citation type="journal article" date="2019" name="Int. J. Syst. Evol. Microbiol.">
        <title>The Global Catalogue of Microorganisms (GCM) 10K type strain sequencing project: providing services to taxonomists for standard genome sequencing and annotation.</title>
        <authorList>
            <consortium name="The Broad Institute Genomics Platform"/>
            <consortium name="The Broad Institute Genome Sequencing Center for Infectious Disease"/>
            <person name="Wu L."/>
            <person name="Ma J."/>
        </authorList>
    </citation>
    <scope>NUCLEOTIDE SEQUENCE [LARGE SCALE GENOMIC DNA]</scope>
    <source>
        <strain evidence="2">KCTC 52274</strain>
    </source>
</reference>
<accession>A0ABW5LD37</accession>
<dbReference type="RefSeq" id="WP_378291519.1">
    <property type="nucleotide sequence ID" value="NZ_JBHULE010000019.1"/>
</dbReference>
<protein>
    <submittedName>
        <fullName evidence="1">Uncharacterized protein</fullName>
    </submittedName>
</protein>
<name>A0ABW5LD37_9FLAO</name>
<gene>
    <name evidence="1" type="ORF">ACFSR1_08450</name>
</gene>
<keyword evidence="2" id="KW-1185">Reference proteome</keyword>
<comment type="caution">
    <text evidence="1">The sequence shown here is derived from an EMBL/GenBank/DDBJ whole genome shotgun (WGS) entry which is preliminary data.</text>
</comment>
<organism evidence="1 2">
    <name type="scientific">Aquimarina rubra</name>
    <dbReference type="NCBI Taxonomy" id="1920033"/>
    <lineage>
        <taxon>Bacteria</taxon>
        <taxon>Pseudomonadati</taxon>
        <taxon>Bacteroidota</taxon>
        <taxon>Flavobacteriia</taxon>
        <taxon>Flavobacteriales</taxon>
        <taxon>Flavobacteriaceae</taxon>
        <taxon>Aquimarina</taxon>
    </lineage>
</organism>
<proteinExistence type="predicted"/>
<dbReference type="Proteomes" id="UP001597319">
    <property type="component" value="Unassembled WGS sequence"/>
</dbReference>
<evidence type="ECO:0000313" key="2">
    <source>
        <dbReference type="Proteomes" id="UP001597319"/>
    </source>
</evidence>
<dbReference type="EMBL" id="JBHULE010000019">
    <property type="protein sequence ID" value="MFD2562700.1"/>
    <property type="molecule type" value="Genomic_DNA"/>
</dbReference>
<sequence length="283" mass="32897">MKRLLLVLFLFISAFSFAQKIKIKKGEVFFDKVKVAHIEKIKAKGLRHFQVSDLDKKPLFRAGDLKEYSLLFHSDKWYSYNAFFGDQLKDTLLINSKNHYFLSKKKIFQLAIEMGIFNAEGFHASKAEELIAQTPKRPERIIKKLDKERKLLSGKGHRVNRDFSDLNIYLIPYPSKKAYSQLNKSMVDRVEYDIYIGNPNNDDESATLIGSAIRETGTVRGEYFFIFNTKKFPLASYHSMTFKIYGNKKELGIMDHDIKVNMGSKRSEAIREMVRELITRGKL</sequence>